<reference evidence="1 2" key="1">
    <citation type="submission" date="2015-10" db="EMBL/GenBank/DDBJ databases">
        <title>Draft genome sequence of Streptomyces bungoensis DSM 41781, type strain for the species Streptomyces bungoensis.</title>
        <authorList>
            <person name="Ruckert C."/>
            <person name="Winkler A."/>
            <person name="Kalinowski J."/>
            <person name="Kampfer P."/>
            <person name="Glaeser S."/>
        </authorList>
    </citation>
    <scope>NUCLEOTIDE SEQUENCE [LARGE SCALE GENOMIC DNA]</scope>
    <source>
        <strain evidence="1 2">DSM 41781</strain>
    </source>
</reference>
<dbReference type="EMBL" id="LMWX01000042">
    <property type="protein sequence ID" value="KUN81144.1"/>
    <property type="molecule type" value="Genomic_DNA"/>
</dbReference>
<keyword evidence="2" id="KW-1185">Reference proteome</keyword>
<accession>A0A101SVV2</accession>
<dbReference type="AlphaFoldDB" id="A0A101SVV2"/>
<gene>
    <name evidence="1" type="ORF">AQJ66_24595</name>
</gene>
<evidence type="ECO:0000313" key="1">
    <source>
        <dbReference type="EMBL" id="KUN81144.1"/>
    </source>
</evidence>
<sequence length="221" mass="23275">MRTGERLVEPGHAFGIRRRRGLRSGVQVGTDGSGGTAVGGEMVQPGVGERLPGARIVGQLGYGRLGERVTDVAREPRRHDAPPEDAELFRVGSDGNTAEQRQDEGQGIVVRDFVESLERCPAPPQVLQLLFHVAEVVGQDVTGRCSVDCGSGRGGQPEPQCPQALHQAQPVKCVLAVAPVAATAATGLGQDTALGVETDGLHGHTRGSREVAHAPDRFTFL</sequence>
<evidence type="ECO:0000313" key="2">
    <source>
        <dbReference type="Proteomes" id="UP000053024"/>
    </source>
</evidence>
<organism evidence="1 2">
    <name type="scientific">Streptomyces bungoensis</name>
    <dbReference type="NCBI Taxonomy" id="285568"/>
    <lineage>
        <taxon>Bacteria</taxon>
        <taxon>Bacillati</taxon>
        <taxon>Actinomycetota</taxon>
        <taxon>Actinomycetes</taxon>
        <taxon>Kitasatosporales</taxon>
        <taxon>Streptomycetaceae</taxon>
        <taxon>Streptomyces</taxon>
    </lineage>
</organism>
<dbReference type="Proteomes" id="UP000053024">
    <property type="component" value="Unassembled WGS sequence"/>
</dbReference>
<protein>
    <submittedName>
        <fullName evidence="1">Uncharacterized protein</fullName>
    </submittedName>
</protein>
<proteinExistence type="predicted"/>
<comment type="caution">
    <text evidence="1">The sequence shown here is derived from an EMBL/GenBank/DDBJ whole genome shotgun (WGS) entry which is preliminary data.</text>
</comment>
<name>A0A101SVV2_9ACTN</name>